<gene>
    <name evidence="2" type="ORF">CH63R_03557</name>
</gene>
<evidence type="ECO:0000313" key="2">
    <source>
        <dbReference type="EMBL" id="OBR11261.1"/>
    </source>
</evidence>
<organism evidence="2 3">
    <name type="scientific">Colletotrichum higginsianum (strain IMI 349063)</name>
    <name type="common">Crucifer anthracnose fungus</name>
    <dbReference type="NCBI Taxonomy" id="759273"/>
    <lineage>
        <taxon>Eukaryota</taxon>
        <taxon>Fungi</taxon>
        <taxon>Dikarya</taxon>
        <taxon>Ascomycota</taxon>
        <taxon>Pezizomycotina</taxon>
        <taxon>Sordariomycetes</taxon>
        <taxon>Hypocreomycetidae</taxon>
        <taxon>Glomerellales</taxon>
        <taxon>Glomerellaceae</taxon>
        <taxon>Colletotrichum</taxon>
        <taxon>Colletotrichum destructivum species complex</taxon>
    </lineage>
</organism>
<proteinExistence type="predicted"/>
<reference evidence="3" key="1">
    <citation type="journal article" date="2017" name="BMC Genomics">
        <title>Gapless genome assembly of Colletotrichum higginsianum reveals chromosome structure and association of transposable elements with secondary metabolite gene clusters.</title>
        <authorList>
            <person name="Dallery J.-F."/>
            <person name="Lapalu N."/>
            <person name="Zampounis A."/>
            <person name="Pigne S."/>
            <person name="Luyten I."/>
            <person name="Amselem J."/>
            <person name="Wittenberg A.H.J."/>
            <person name="Zhou S."/>
            <person name="de Queiroz M.V."/>
            <person name="Robin G.P."/>
            <person name="Auger A."/>
            <person name="Hainaut M."/>
            <person name="Henrissat B."/>
            <person name="Kim K.-T."/>
            <person name="Lee Y.-H."/>
            <person name="Lespinet O."/>
            <person name="Schwartz D.C."/>
            <person name="Thon M.R."/>
            <person name="O'Connell R.J."/>
        </authorList>
    </citation>
    <scope>NUCLEOTIDE SEQUENCE [LARGE SCALE GENOMIC DNA]</scope>
    <source>
        <strain evidence="3">IMI 349063</strain>
    </source>
</reference>
<dbReference type="OrthoDB" id="5365129at2759"/>
<evidence type="ECO:0000256" key="1">
    <source>
        <dbReference type="SAM" id="MobiDB-lite"/>
    </source>
</evidence>
<name>A0A1B7YGG8_COLHI</name>
<feature type="region of interest" description="Disordered" evidence="1">
    <location>
        <begin position="223"/>
        <end position="253"/>
    </location>
</feature>
<dbReference type="Proteomes" id="UP000092177">
    <property type="component" value="Chromosome 3"/>
</dbReference>
<dbReference type="GeneID" id="28862639"/>
<protein>
    <submittedName>
        <fullName evidence="2">Uncharacterized protein</fullName>
    </submittedName>
</protein>
<dbReference type="VEuPathDB" id="FungiDB:CH63R_03557"/>
<comment type="caution">
    <text evidence="2">The sequence shown here is derived from an EMBL/GenBank/DDBJ whole genome shotgun (WGS) entry which is preliminary data.</text>
</comment>
<dbReference type="KEGG" id="chig:CH63R_03557"/>
<dbReference type="AlphaFoldDB" id="A0A1B7YGG8"/>
<dbReference type="RefSeq" id="XP_018159778.1">
    <property type="nucleotide sequence ID" value="XM_018298532.1"/>
</dbReference>
<accession>A0A1B7YGG8</accession>
<evidence type="ECO:0000313" key="3">
    <source>
        <dbReference type="Proteomes" id="UP000092177"/>
    </source>
</evidence>
<sequence>MAAANIISVIGTGITLLSFLLDNVPSGSEQTKLSYIIANDGGGGDLSDAGGNLPDVRLWDETAEFLGANYDGNHCDEGVTTCTTDVNTQEAATYTLFSGNNDAICIAWTGLSWPGGQKKYGFHPGNWAHACDHTPHNNGYWYYAGTQVPGINYQDDVYCAWVDKDGDIPTTGFQVHWPEFDGDNSPTQSLDYYCREKPPVWFHTESDPGSIWHWTRKRDLFSRNPSINMSPAEGPQTEERRQETRQAQGERLAKRFEKDPRIVKSYWAKHSATELCNPEMHAAGQSFVSYEEKKFCHMPTKTIYSFCEATENGACWSDADNRVVVRDSRTARLPVPDLSHISETIVWGPE</sequence>
<dbReference type="EMBL" id="LTAN01000003">
    <property type="protein sequence ID" value="OBR11261.1"/>
    <property type="molecule type" value="Genomic_DNA"/>
</dbReference>
<keyword evidence="3" id="KW-1185">Reference proteome</keyword>